<reference evidence="2 3" key="1">
    <citation type="submission" date="2016-10" db="EMBL/GenBank/DDBJ databases">
        <title>Alkaliphiles isolated from bioreactors.</title>
        <authorList>
            <person name="Salah Z."/>
            <person name="Rout S.P."/>
            <person name="Humphreys P.N."/>
        </authorList>
    </citation>
    <scope>NUCLEOTIDE SEQUENCE [LARGE SCALE GENOMIC DNA]</scope>
    <source>
        <strain evidence="2 3">ZS02</strain>
    </source>
</reference>
<evidence type="ECO:0008006" key="4">
    <source>
        <dbReference type="Google" id="ProtNLM"/>
    </source>
</evidence>
<feature type="chain" id="PRO_5013045512" description="DUF2796 domain-containing protein" evidence="1">
    <location>
        <begin position="25"/>
        <end position="172"/>
    </location>
</feature>
<dbReference type="EMBL" id="MTHD01000003">
    <property type="protein sequence ID" value="OMG53681.1"/>
    <property type="molecule type" value="Genomic_DNA"/>
</dbReference>
<gene>
    <name evidence="2" type="ORF">BJN45_09600</name>
</gene>
<dbReference type="STRING" id="418702.BJN45_09600"/>
<dbReference type="Pfam" id="PF10986">
    <property type="entry name" value="ZrgA"/>
    <property type="match status" value="1"/>
</dbReference>
<protein>
    <recommendedName>
        <fullName evidence="4">DUF2796 domain-containing protein</fullName>
    </recommendedName>
</protein>
<feature type="signal peptide" evidence="1">
    <location>
        <begin position="1"/>
        <end position="24"/>
    </location>
</feature>
<evidence type="ECO:0000256" key="1">
    <source>
        <dbReference type="SAM" id="SignalP"/>
    </source>
</evidence>
<dbReference type="Proteomes" id="UP000187526">
    <property type="component" value="Unassembled WGS sequence"/>
</dbReference>
<evidence type="ECO:0000313" key="2">
    <source>
        <dbReference type="EMBL" id="OMG53681.1"/>
    </source>
</evidence>
<dbReference type="OrthoDB" id="7346546at2"/>
<keyword evidence="3" id="KW-1185">Reference proteome</keyword>
<evidence type="ECO:0000313" key="3">
    <source>
        <dbReference type="Proteomes" id="UP000187526"/>
    </source>
</evidence>
<keyword evidence="1" id="KW-0732">Signal</keyword>
<dbReference type="InterPro" id="IPR021253">
    <property type="entry name" value="ZrgA-like"/>
</dbReference>
<name>A0A1R1I4L3_9RHOO</name>
<sequence length="172" mass="18411">MEIAMKKLPVLLLALLPAVVPAHAQHAHSHGAGQLGIVVEGAQLTLLLELPQQDVVGFERAPKSAREQVTVQAALEKLKAPAKLFAPTAAAQCELSEHKIDAPLLEGTKGDHGHGDVEARYVYRCTRPEALNDLKSMVSAEFPRVRSLSVSFAGPKGQKAGKVDAKNPTFAW</sequence>
<accession>A0A1R1I4L3</accession>
<dbReference type="AlphaFoldDB" id="A0A1R1I4L3"/>
<comment type="caution">
    <text evidence="2">The sequence shown here is derived from an EMBL/GenBank/DDBJ whole genome shotgun (WGS) entry which is preliminary data.</text>
</comment>
<proteinExistence type="predicted"/>
<organism evidence="2 3">
    <name type="scientific">Azonexus hydrophilus</name>
    <dbReference type="NCBI Taxonomy" id="418702"/>
    <lineage>
        <taxon>Bacteria</taxon>
        <taxon>Pseudomonadati</taxon>
        <taxon>Pseudomonadota</taxon>
        <taxon>Betaproteobacteria</taxon>
        <taxon>Rhodocyclales</taxon>
        <taxon>Azonexaceae</taxon>
        <taxon>Azonexus</taxon>
    </lineage>
</organism>